<keyword evidence="1" id="KW-0472">Membrane</keyword>
<keyword evidence="1" id="KW-1133">Transmembrane helix</keyword>
<proteinExistence type="predicted"/>
<dbReference type="EMBL" id="CAKMUD010000149">
    <property type="protein sequence ID" value="CAH1603959.1"/>
    <property type="molecule type" value="Genomic_DNA"/>
</dbReference>
<dbReference type="Proteomes" id="UP001295462">
    <property type="component" value="Unassembled WGS sequence"/>
</dbReference>
<evidence type="ECO:0000313" key="2">
    <source>
        <dbReference type="EMBL" id="CAH1603959.1"/>
    </source>
</evidence>
<gene>
    <name evidence="2" type="ORF">THF1A12_90063</name>
</gene>
<reference evidence="2" key="1">
    <citation type="submission" date="2022-01" db="EMBL/GenBank/DDBJ databases">
        <authorList>
            <person name="Lagorce A."/>
        </authorList>
    </citation>
    <scope>NUCLEOTIDE SEQUENCE</scope>
    <source>
        <strain evidence="2">Th15_F1_A12</strain>
    </source>
</reference>
<dbReference type="RefSeq" id="WP_409929493.1">
    <property type="nucleotide sequence ID" value="NZ_CAKMUD010000149.1"/>
</dbReference>
<keyword evidence="1" id="KW-0812">Transmembrane</keyword>
<feature type="transmembrane region" description="Helical" evidence="1">
    <location>
        <begin position="29"/>
        <end position="51"/>
    </location>
</feature>
<comment type="caution">
    <text evidence="2">The sequence shown here is derived from an EMBL/GenBank/DDBJ whole genome shotgun (WGS) entry which is preliminary data.</text>
</comment>
<dbReference type="AlphaFoldDB" id="A0AAU9QY97"/>
<sequence>MFIYFIACFCLVSVGYLLGANGVWDFFFLNILNSSFVSGLVASVIVSIFFIKRDSYKNKKILRPKIDKLLLTFRFYYTTYMLVPEIKPDVVGAYGVCEDAFRYEFGNNINFRKLYERSQFSGLSHLPYYSSTECKLIEGLESHKHLETFLYVTNVEIKKLINEIKLFSYCLDDDEARVLEELENSLYIMAYDKYRASDSGTWTQMKGLYQDIDEYGEGAILPPRHIAGVPHKPTQLRDQIFNQMDTDFGYFFNKMNRLQAIYDRKYKKLDSWNFYQ</sequence>
<accession>A0AAU9QY97</accession>
<evidence type="ECO:0000256" key="1">
    <source>
        <dbReference type="SAM" id="Phobius"/>
    </source>
</evidence>
<name>A0AAU9QY97_9VIBR</name>
<protein>
    <submittedName>
        <fullName evidence="2">Uncharacterized protein</fullName>
    </submittedName>
</protein>
<organism evidence="2 3">
    <name type="scientific">Vibrio jasicida</name>
    <dbReference type="NCBI Taxonomy" id="766224"/>
    <lineage>
        <taxon>Bacteria</taxon>
        <taxon>Pseudomonadati</taxon>
        <taxon>Pseudomonadota</taxon>
        <taxon>Gammaproteobacteria</taxon>
        <taxon>Vibrionales</taxon>
        <taxon>Vibrionaceae</taxon>
        <taxon>Vibrio</taxon>
    </lineage>
</organism>
<evidence type="ECO:0000313" key="3">
    <source>
        <dbReference type="Proteomes" id="UP001295462"/>
    </source>
</evidence>